<reference evidence="3" key="1">
    <citation type="submission" date="2021-10" db="EMBL/GenBank/DDBJ databases">
        <authorList>
            <person name="Criscuolo A."/>
        </authorList>
    </citation>
    <scope>NUCLEOTIDE SEQUENCE</scope>
    <source>
        <strain evidence="3">CIP111885</strain>
    </source>
</reference>
<evidence type="ECO:0000313" key="3">
    <source>
        <dbReference type="EMBL" id="CAG9609771.1"/>
    </source>
</evidence>
<feature type="transmembrane region" description="Helical" evidence="2">
    <location>
        <begin position="26"/>
        <end position="51"/>
    </location>
</feature>
<keyword evidence="1" id="KW-0175">Coiled coil</keyword>
<evidence type="ECO:0000256" key="1">
    <source>
        <dbReference type="SAM" id="Coils"/>
    </source>
</evidence>
<dbReference type="Proteomes" id="UP000789845">
    <property type="component" value="Unassembled WGS sequence"/>
</dbReference>
<accession>A0A9C7GBY4</accession>
<proteinExistence type="predicted"/>
<name>A0A9C7GBY4_9BACI</name>
<dbReference type="EMBL" id="CAKJTG010000023">
    <property type="protein sequence ID" value="CAG9609771.1"/>
    <property type="molecule type" value="Genomic_DNA"/>
</dbReference>
<evidence type="ECO:0000313" key="4">
    <source>
        <dbReference type="Proteomes" id="UP000789845"/>
    </source>
</evidence>
<comment type="caution">
    <text evidence="3">The sequence shown here is derived from an EMBL/GenBank/DDBJ whole genome shotgun (WGS) entry which is preliminary data.</text>
</comment>
<sequence>MKWLFYAIHGNKGEKRRMKEKIVEKLGSIFYLCLFPVLFFAILGGVCVYFFNIPAKSLGSHMPLVGSMLTESNQASAISKDSKEDWKKQLRNAELELTQKDKQIDDLNSKLANTQKSLEVLKMNHEELLKLLESKNNEQFHQKMDEVAELYENMLPHKAAGIFQEMPLNDATQIILFIDQDLQSSIIGKMKDTKKAGQITMIMKEILDLVEYNEIELKEKINQLASNVIQK</sequence>
<dbReference type="AlphaFoldDB" id="A0A9C7GBY4"/>
<keyword evidence="2" id="KW-0472">Membrane</keyword>
<organism evidence="3 4">
    <name type="scientific">Pseudoneobacillus rhizosphaerae</name>
    <dbReference type="NCBI Taxonomy" id="2880968"/>
    <lineage>
        <taxon>Bacteria</taxon>
        <taxon>Bacillati</taxon>
        <taxon>Bacillota</taxon>
        <taxon>Bacilli</taxon>
        <taxon>Bacillales</taxon>
        <taxon>Bacillaceae</taxon>
        <taxon>Pseudoneobacillus</taxon>
    </lineage>
</organism>
<keyword evidence="4" id="KW-1185">Reference proteome</keyword>
<evidence type="ECO:0000256" key="2">
    <source>
        <dbReference type="SAM" id="Phobius"/>
    </source>
</evidence>
<protein>
    <recommendedName>
        <fullName evidence="5">Magnesium transporter MgtE intracellular domain-containing protein</fullName>
    </recommendedName>
</protein>
<keyword evidence="2" id="KW-1133">Transmembrane helix</keyword>
<keyword evidence="2" id="KW-0812">Transmembrane</keyword>
<gene>
    <name evidence="3" type="ORF">NEOCIP111885_03514</name>
</gene>
<feature type="coiled-coil region" evidence="1">
    <location>
        <begin position="83"/>
        <end position="138"/>
    </location>
</feature>
<dbReference type="SUPFAM" id="SSF158791">
    <property type="entry name" value="MgtE N-terminal domain-like"/>
    <property type="match status" value="1"/>
</dbReference>
<evidence type="ECO:0008006" key="5">
    <source>
        <dbReference type="Google" id="ProtNLM"/>
    </source>
</evidence>